<feature type="region of interest" description="Disordered" evidence="1">
    <location>
        <begin position="562"/>
        <end position="581"/>
    </location>
</feature>
<dbReference type="KEGG" id="asag:FGM00_12880"/>
<feature type="domain" description="Gp5/Type VI secretion system Vgr protein OB-fold" evidence="2">
    <location>
        <begin position="377"/>
        <end position="450"/>
    </location>
</feature>
<dbReference type="InterPro" id="IPR037026">
    <property type="entry name" value="Vgr_OB-fold_dom_sf"/>
</dbReference>
<dbReference type="SUPFAM" id="SSF69255">
    <property type="entry name" value="gp5 N-terminal domain-like"/>
    <property type="match status" value="1"/>
</dbReference>
<sequence>MSEVNTIPSTKPKSVSTFTILVDGNKLSDEFTIMSIVVQKEINSITKATILLQDGSAAEQGFPSSNAEELIPGKSIEIQAGYQTDEESIFKGITIKHSIKVRKNVSVLVVECRHEAIKMTTKLKNNYFHEMKDDEIADQLCRDHGLSLESEATELTHKEMVQFNCTDWDFMACRAEENGYWITTTEGTKLTFKKPDFSQAPVLSLAYGSTIKELDAEIDARHQFEALKSVSWSPAEQEAIQSEGANPEVPAAGNIAATELAATTANSELEIRHTALQESELQLWANSILQKQRLAKIRGKLKIDGIHSPSPGQLIELQNVGERFDGKVMVSGVRHHIEKGKWETFIQFGESTVAFAEKFELEQPLASGLLPAAQGLQIGIVTNLEDPDGEERVQVRLPMVHDSDEGAWMRLCSLDAGENRGWVSRPEIGDEVIVGFLNADPRFGVILGKVHSSKNTAPFAAANDNHEKGFQSREELKMVFDDEKKSISFETPGGHKFIMNDDDASITLEDSNGNTMVMDSDGITIESIKDVKVNASVDLKMETGANAEIKGGAMAKMEGSAGAELSSGGSTTVKGSMLQLN</sequence>
<dbReference type="Pfam" id="PF04717">
    <property type="entry name" value="Phage_base_V"/>
    <property type="match status" value="1"/>
</dbReference>
<keyword evidence="4" id="KW-1185">Reference proteome</keyword>
<dbReference type="Gene3D" id="2.40.50.230">
    <property type="entry name" value="Gp5 N-terminal domain"/>
    <property type="match status" value="1"/>
</dbReference>
<evidence type="ECO:0000313" key="3">
    <source>
        <dbReference type="EMBL" id="QCX00961.1"/>
    </source>
</evidence>
<dbReference type="AlphaFoldDB" id="A0A5B7SVK1"/>
<evidence type="ECO:0000313" key="4">
    <source>
        <dbReference type="Proteomes" id="UP000310017"/>
    </source>
</evidence>
<dbReference type="RefSeq" id="WP_138853304.1">
    <property type="nucleotide sequence ID" value="NZ_CP040710.1"/>
</dbReference>
<dbReference type="OrthoDB" id="1907165at2"/>
<feature type="compositionally biased region" description="Polar residues" evidence="1">
    <location>
        <begin position="571"/>
        <end position="581"/>
    </location>
</feature>
<gene>
    <name evidence="3" type="primary">vgrG</name>
    <name evidence="3" type="ORF">FGM00_12880</name>
</gene>
<dbReference type="InterPro" id="IPR006531">
    <property type="entry name" value="Gp5/Vgr_OB"/>
</dbReference>
<proteinExistence type="predicted"/>
<name>A0A5B7SVK1_9FLAO</name>
<dbReference type="SUPFAM" id="SSF69279">
    <property type="entry name" value="Phage tail proteins"/>
    <property type="match status" value="1"/>
</dbReference>
<protein>
    <submittedName>
        <fullName evidence="3">Type VI secretion system tip protein VgrG</fullName>
    </submittedName>
</protein>
<dbReference type="NCBIfam" id="TIGR01646">
    <property type="entry name" value="vgr_GE"/>
    <property type="match status" value="1"/>
</dbReference>
<organism evidence="3 4">
    <name type="scientific">Aggregatimonas sangjinii</name>
    <dbReference type="NCBI Taxonomy" id="2583587"/>
    <lineage>
        <taxon>Bacteria</taxon>
        <taxon>Pseudomonadati</taxon>
        <taxon>Bacteroidota</taxon>
        <taxon>Flavobacteriia</taxon>
        <taxon>Flavobacteriales</taxon>
        <taxon>Flavobacteriaceae</taxon>
        <taxon>Aggregatimonas</taxon>
    </lineage>
</organism>
<evidence type="ECO:0000256" key="1">
    <source>
        <dbReference type="SAM" id="MobiDB-lite"/>
    </source>
</evidence>
<dbReference type="EMBL" id="CP040710">
    <property type="protein sequence ID" value="QCX00961.1"/>
    <property type="molecule type" value="Genomic_DNA"/>
</dbReference>
<reference evidence="3 4" key="1">
    <citation type="submission" date="2019-05" db="EMBL/GenBank/DDBJ databases">
        <title>Genome sequencing of F202Z8.</title>
        <authorList>
            <person name="Kwon Y.M."/>
        </authorList>
    </citation>
    <scope>NUCLEOTIDE SEQUENCE [LARGE SCALE GENOMIC DNA]</scope>
    <source>
        <strain evidence="3 4">F202Z8</strain>
    </source>
</reference>
<dbReference type="Proteomes" id="UP000310017">
    <property type="component" value="Chromosome"/>
</dbReference>
<evidence type="ECO:0000259" key="2">
    <source>
        <dbReference type="Pfam" id="PF04717"/>
    </source>
</evidence>
<accession>A0A5B7SVK1</accession>
<dbReference type="InterPro" id="IPR006533">
    <property type="entry name" value="T6SS_Vgr_RhsGE"/>
</dbReference>